<reference evidence="4 5" key="1">
    <citation type="submission" date="2019-02" db="EMBL/GenBank/DDBJ databases">
        <title>Genome sequencing of the rare red list fungi Bondarzewia mesenterica.</title>
        <authorList>
            <person name="Buettner E."/>
            <person name="Kellner H."/>
        </authorList>
    </citation>
    <scope>NUCLEOTIDE SEQUENCE [LARGE SCALE GENOMIC DNA]</scope>
    <source>
        <strain evidence="4 5">DSM 108281</strain>
    </source>
</reference>
<dbReference type="InterPro" id="IPR001509">
    <property type="entry name" value="Epimerase_deHydtase"/>
</dbReference>
<comment type="caution">
    <text evidence="4">The sequence shown here is derived from an EMBL/GenBank/DDBJ whole genome shotgun (WGS) entry which is preliminary data.</text>
</comment>
<name>A0A4S4LKA0_9AGAM</name>
<evidence type="ECO:0000259" key="3">
    <source>
        <dbReference type="Pfam" id="PF01370"/>
    </source>
</evidence>
<sequence>MCRRGHNVEEGHALSWYISEQCVPKEHSQNLTMSLVLVTGATGFLGSVIVDQLLEAGYKVRGTARSSKAVRLRAALASVGSNFEVAVVDDLASSDLTEAFKGVDFLIHAGSPLPGTAPADTILTSAISGTERVLQYALDAGVKKIVVTSSVATLSRWEDLWEDSNLVLTENDWNPQTWDEGVSPDATPTEIYMASKKLAETTLWNFAKEHPDIDITAILPPAIYGPGGHGQFIDTPANGTNVLVYKLLDGPKGRPLHDQYPAIVSFAHVNDIARAHVLALNAPPSNKPKRIIVVAGHFTWKDATEYLAKKRPELRDRLPVITGKEKVYETATYDASSAARLLGLTDYVGWKETLEFTIDYILRREKELGIVQP</sequence>
<dbReference type="AlphaFoldDB" id="A0A4S4LKA0"/>
<dbReference type="InterPro" id="IPR050425">
    <property type="entry name" value="NAD(P)_dehydrat-like"/>
</dbReference>
<accession>A0A4S4LKA0</accession>
<dbReference type="OrthoDB" id="2735536at2759"/>
<evidence type="ECO:0000313" key="5">
    <source>
        <dbReference type="Proteomes" id="UP000310158"/>
    </source>
</evidence>
<evidence type="ECO:0000313" key="4">
    <source>
        <dbReference type="EMBL" id="THH12526.1"/>
    </source>
</evidence>
<evidence type="ECO:0000256" key="1">
    <source>
        <dbReference type="ARBA" id="ARBA00023002"/>
    </source>
</evidence>
<dbReference type="EMBL" id="SGPL01000453">
    <property type="protein sequence ID" value="THH12526.1"/>
    <property type="molecule type" value="Genomic_DNA"/>
</dbReference>
<dbReference type="PANTHER" id="PTHR10366:SF564">
    <property type="entry name" value="STEROL-4-ALPHA-CARBOXYLATE 3-DEHYDROGENASE, DECARBOXYLATING"/>
    <property type="match status" value="1"/>
</dbReference>
<organism evidence="4 5">
    <name type="scientific">Bondarzewia mesenterica</name>
    <dbReference type="NCBI Taxonomy" id="1095465"/>
    <lineage>
        <taxon>Eukaryota</taxon>
        <taxon>Fungi</taxon>
        <taxon>Dikarya</taxon>
        <taxon>Basidiomycota</taxon>
        <taxon>Agaricomycotina</taxon>
        <taxon>Agaricomycetes</taxon>
        <taxon>Russulales</taxon>
        <taxon>Bondarzewiaceae</taxon>
        <taxon>Bondarzewia</taxon>
    </lineage>
</organism>
<proteinExistence type="inferred from homology"/>
<dbReference type="Proteomes" id="UP000310158">
    <property type="component" value="Unassembled WGS sequence"/>
</dbReference>
<dbReference type="InterPro" id="IPR036291">
    <property type="entry name" value="NAD(P)-bd_dom_sf"/>
</dbReference>
<gene>
    <name evidence="4" type="ORF">EW146_g7609</name>
</gene>
<dbReference type="GO" id="GO:0016616">
    <property type="term" value="F:oxidoreductase activity, acting on the CH-OH group of donors, NAD or NADP as acceptor"/>
    <property type="evidence" value="ECO:0007669"/>
    <property type="project" value="TreeGrafter"/>
</dbReference>
<dbReference type="SUPFAM" id="SSF51735">
    <property type="entry name" value="NAD(P)-binding Rossmann-fold domains"/>
    <property type="match status" value="1"/>
</dbReference>
<protein>
    <recommendedName>
        <fullName evidence="3">NAD-dependent epimerase/dehydratase domain-containing protein</fullName>
    </recommendedName>
</protein>
<comment type="similarity">
    <text evidence="2">Belongs to the NAD(P)-dependent epimerase/dehydratase family. Dihydroflavonol-4-reductase subfamily.</text>
</comment>
<keyword evidence="5" id="KW-1185">Reference proteome</keyword>
<evidence type="ECO:0000256" key="2">
    <source>
        <dbReference type="ARBA" id="ARBA00023445"/>
    </source>
</evidence>
<dbReference type="Gene3D" id="3.40.50.720">
    <property type="entry name" value="NAD(P)-binding Rossmann-like Domain"/>
    <property type="match status" value="1"/>
</dbReference>
<dbReference type="Pfam" id="PF01370">
    <property type="entry name" value="Epimerase"/>
    <property type="match status" value="1"/>
</dbReference>
<feature type="domain" description="NAD-dependent epimerase/dehydratase" evidence="3">
    <location>
        <begin position="36"/>
        <end position="295"/>
    </location>
</feature>
<keyword evidence="1" id="KW-0560">Oxidoreductase</keyword>
<dbReference type="PANTHER" id="PTHR10366">
    <property type="entry name" value="NAD DEPENDENT EPIMERASE/DEHYDRATASE"/>
    <property type="match status" value="1"/>
</dbReference>